<sequence length="226" mass="26478">MSLPIHSHCKNGLMYEVTNAVPNTMKTTVAYVEMARLARELLENANIRAIITDFEQPLRTAFREAFHNSHLVGCYFHHIRCLMGYIHRLRLTRVYQEVPQVNAIIKRIEALAFLPAGRINAKYQEIISQILNEILVQFAEFFRYYTWRMFYLGDITSSQLLTIAANLIGNNFSLRLRYVTQEDIIQALELEQRFIDALPVNIGPDPEYDFTIHDEFRTIYFNLLLQ</sequence>
<gene>
    <name evidence="1" type="ORF">TKK_012467</name>
</gene>
<keyword evidence="2" id="KW-1185">Reference proteome</keyword>
<reference evidence="1 2" key="1">
    <citation type="journal article" date="2024" name="bioRxiv">
        <title>A reference genome for Trichogramma kaykai: A tiny desert-dwelling parasitoid wasp with competing sex-ratio distorters.</title>
        <authorList>
            <person name="Culotta J."/>
            <person name="Lindsey A.R."/>
        </authorList>
    </citation>
    <scope>NUCLEOTIDE SEQUENCE [LARGE SCALE GENOMIC DNA]</scope>
    <source>
        <strain evidence="1 2">KSX58</strain>
    </source>
</reference>
<dbReference type="AlphaFoldDB" id="A0ABD2WK15"/>
<evidence type="ECO:0000313" key="1">
    <source>
        <dbReference type="EMBL" id="KAL3393228.1"/>
    </source>
</evidence>
<comment type="caution">
    <text evidence="1">The sequence shown here is derived from an EMBL/GenBank/DDBJ whole genome shotgun (WGS) entry which is preliminary data.</text>
</comment>
<protein>
    <recommendedName>
        <fullName evidence="3">MULE transposase domain-containing protein</fullName>
    </recommendedName>
</protein>
<dbReference type="Proteomes" id="UP001627154">
    <property type="component" value="Unassembled WGS sequence"/>
</dbReference>
<evidence type="ECO:0000313" key="2">
    <source>
        <dbReference type="Proteomes" id="UP001627154"/>
    </source>
</evidence>
<name>A0ABD2WK15_9HYME</name>
<proteinExistence type="predicted"/>
<organism evidence="1 2">
    <name type="scientific">Trichogramma kaykai</name>
    <dbReference type="NCBI Taxonomy" id="54128"/>
    <lineage>
        <taxon>Eukaryota</taxon>
        <taxon>Metazoa</taxon>
        <taxon>Ecdysozoa</taxon>
        <taxon>Arthropoda</taxon>
        <taxon>Hexapoda</taxon>
        <taxon>Insecta</taxon>
        <taxon>Pterygota</taxon>
        <taxon>Neoptera</taxon>
        <taxon>Endopterygota</taxon>
        <taxon>Hymenoptera</taxon>
        <taxon>Apocrita</taxon>
        <taxon>Proctotrupomorpha</taxon>
        <taxon>Chalcidoidea</taxon>
        <taxon>Trichogrammatidae</taxon>
        <taxon>Trichogramma</taxon>
    </lineage>
</organism>
<evidence type="ECO:0008006" key="3">
    <source>
        <dbReference type="Google" id="ProtNLM"/>
    </source>
</evidence>
<accession>A0ABD2WK15</accession>
<dbReference type="EMBL" id="JBJJXI010000100">
    <property type="protein sequence ID" value="KAL3393228.1"/>
    <property type="molecule type" value="Genomic_DNA"/>
</dbReference>